<keyword evidence="2" id="KW-1185">Reference proteome</keyword>
<dbReference type="SUPFAM" id="SSF54285">
    <property type="entry name" value="MoaD/ThiS"/>
    <property type="match status" value="1"/>
</dbReference>
<evidence type="ECO:0000313" key="1">
    <source>
        <dbReference type="EMBL" id="MBS2970264.1"/>
    </source>
</evidence>
<dbReference type="InterPro" id="IPR003749">
    <property type="entry name" value="ThiS/MoaD-like"/>
</dbReference>
<dbReference type="InterPro" id="IPR016155">
    <property type="entry name" value="Mopterin_synth/thiamin_S_b"/>
</dbReference>
<dbReference type="EMBL" id="JAGVRK010000001">
    <property type="protein sequence ID" value="MBS2970264.1"/>
    <property type="molecule type" value="Genomic_DNA"/>
</dbReference>
<reference evidence="1 2" key="1">
    <citation type="submission" date="2021-04" db="EMBL/GenBank/DDBJ databases">
        <title>Metabacillus sp. strain KIGAM252 whole genome sequence.</title>
        <authorList>
            <person name="Seo M.-J."/>
            <person name="Cho E.-S."/>
            <person name="Hwang C.Y."/>
            <person name="Yoon D.J."/>
        </authorList>
    </citation>
    <scope>NUCLEOTIDE SEQUENCE [LARGE SCALE GENOMIC DNA]</scope>
    <source>
        <strain evidence="1 2">KIGAM252</strain>
    </source>
</reference>
<protein>
    <submittedName>
        <fullName evidence="1">Sulfur carrier protein ThiS</fullName>
    </submittedName>
</protein>
<dbReference type="Gene3D" id="3.10.20.30">
    <property type="match status" value="1"/>
</dbReference>
<dbReference type="RefSeq" id="WP_211560269.1">
    <property type="nucleotide sequence ID" value="NZ_JAGVRK010000001.1"/>
</dbReference>
<accession>A0ABS5LIR7</accession>
<dbReference type="InterPro" id="IPR010035">
    <property type="entry name" value="Thi_S"/>
</dbReference>
<proteinExistence type="predicted"/>
<name>A0ABS5LIR7_9BACI</name>
<dbReference type="Pfam" id="PF02597">
    <property type="entry name" value="ThiS"/>
    <property type="match status" value="1"/>
</dbReference>
<dbReference type="NCBIfam" id="TIGR01683">
    <property type="entry name" value="thiS"/>
    <property type="match status" value="1"/>
</dbReference>
<dbReference type="Proteomes" id="UP000682403">
    <property type="component" value="Unassembled WGS sequence"/>
</dbReference>
<dbReference type="InterPro" id="IPR012675">
    <property type="entry name" value="Beta-grasp_dom_sf"/>
</dbReference>
<organism evidence="1 2">
    <name type="scientific">Metabacillus flavus</name>
    <dbReference type="NCBI Taxonomy" id="2823519"/>
    <lineage>
        <taxon>Bacteria</taxon>
        <taxon>Bacillati</taxon>
        <taxon>Bacillota</taxon>
        <taxon>Bacilli</taxon>
        <taxon>Bacillales</taxon>
        <taxon>Bacillaceae</taxon>
        <taxon>Metabacillus</taxon>
    </lineage>
</organism>
<evidence type="ECO:0000313" key="2">
    <source>
        <dbReference type="Proteomes" id="UP000682403"/>
    </source>
</evidence>
<sequence length="67" mass="7403">MKVKINGSWTEIPDSIRSVAQLAKHLNIDGKPIVIEKNAQILEKEAHQDEAVAHEDHFEIVTFVGGG</sequence>
<dbReference type="PANTHER" id="PTHR34472:SF1">
    <property type="entry name" value="SULFUR CARRIER PROTEIN THIS"/>
    <property type="match status" value="1"/>
</dbReference>
<comment type="caution">
    <text evidence="1">The sequence shown here is derived from an EMBL/GenBank/DDBJ whole genome shotgun (WGS) entry which is preliminary data.</text>
</comment>
<dbReference type="PANTHER" id="PTHR34472">
    <property type="entry name" value="SULFUR CARRIER PROTEIN THIS"/>
    <property type="match status" value="1"/>
</dbReference>
<dbReference type="CDD" id="cd00565">
    <property type="entry name" value="Ubl_ThiS"/>
    <property type="match status" value="1"/>
</dbReference>
<gene>
    <name evidence="1" type="primary">thiS</name>
    <name evidence="1" type="ORF">J9317_16070</name>
</gene>